<dbReference type="GO" id="GO:0051539">
    <property type="term" value="F:4 iron, 4 sulfur cluster binding"/>
    <property type="evidence" value="ECO:0007669"/>
    <property type="project" value="UniProtKB-UniRule"/>
</dbReference>
<comment type="cofactor">
    <cofactor evidence="1 11">
        <name>[4Fe-4S] cluster</name>
        <dbReference type="ChEBI" id="CHEBI:49883"/>
    </cofactor>
</comment>
<dbReference type="OrthoDB" id="9805537at2"/>
<evidence type="ECO:0000256" key="4">
    <source>
        <dbReference type="ARBA" id="ARBA00022432"/>
    </source>
</evidence>
<dbReference type="STRING" id="1122930.SAMN02745168_0236"/>
<dbReference type="PANTHER" id="PTHR30182">
    <property type="entry name" value="L-SERINE DEHYDRATASE"/>
    <property type="match status" value="1"/>
</dbReference>
<dbReference type="GO" id="GO:0046872">
    <property type="term" value="F:metal ion binding"/>
    <property type="evidence" value="ECO:0007669"/>
    <property type="project" value="UniProtKB-KW"/>
</dbReference>
<evidence type="ECO:0000256" key="2">
    <source>
        <dbReference type="ARBA" id="ARBA00004742"/>
    </source>
</evidence>
<sequence>MKPIGTIRELLEIAGETGEKCSSLFLAREAEATGATREEVREKMARTLQVMRQSVEKGLRPGTKSVSGLTGGDAWRVREAGRTGKLLMGGFMNTACARALAVAEQNAAMGRIVAAPTAGSCGILPGVLLTVGEAVGAGEKELVSALLTAAGFGRVIALNASISGAEAGCQAECGSAAAMAAAAAVELAGGTPEMSAEACALALKNFLGLVCDPVAGLVEVPCVKRNAFCAAAAIVAADMALAGVKSVIPPDEVISAMREIGLALPASLRETSEGGLAATPTGKKIAWELFGKE</sequence>
<evidence type="ECO:0000256" key="5">
    <source>
        <dbReference type="ARBA" id="ARBA00022485"/>
    </source>
</evidence>
<dbReference type="Proteomes" id="UP000192790">
    <property type="component" value="Unassembled WGS sequence"/>
</dbReference>
<dbReference type="Pfam" id="PF03313">
    <property type="entry name" value="SDH_alpha"/>
    <property type="match status" value="1"/>
</dbReference>
<evidence type="ECO:0000256" key="10">
    <source>
        <dbReference type="ARBA" id="ARBA00049406"/>
    </source>
</evidence>
<dbReference type="GO" id="GO:0006094">
    <property type="term" value="P:gluconeogenesis"/>
    <property type="evidence" value="ECO:0007669"/>
    <property type="project" value="UniProtKB-KW"/>
</dbReference>
<name>A0A1W2CUH3_9FIRM</name>
<evidence type="ECO:0000256" key="9">
    <source>
        <dbReference type="ARBA" id="ARBA00023239"/>
    </source>
</evidence>
<evidence type="ECO:0000256" key="7">
    <source>
        <dbReference type="ARBA" id="ARBA00023004"/>
    </source>
</evidence>
<dbReference type="GO" id="GO:0003941">
    <property type="term" value="F:L-serine ammonia-lyase activity"/>
    <property type="evidence" value="ECO:0007669"/>
    <property type="project" value="UniProtKB-UniRule"/>
</dbReference>
<reference evidence="13 14" key="1">
    <citation type="submission" date="2017-04" db="EMBL/GenBank/DDBJ databases">
        <authorList>
            <person name="Afonso C.L."/>
            <person name="Miller P.J."/>
            <person name="Scott M.A."/>
            <person name="Spackman E."/>
            <person name="Goraichik I."/>
            <person name="Dimitrov K.M."/>
            <person name="Suarez D.L."/>
            <person name="Swayne D.E."/>
        </authorList>
    </citation>
    <scope>NUCLEOTIDE SEQUENCE [LARGE SCALE GENOMIC DNA]</scope>
    <source>
        <strain evidence="13 14">DSM 12816</strain>
    </source>
</reference>
<evidence type="ECO:0000313" key="14">
    <source>
        <dbReference type="Proteomes" id="UP000192790"/>
    </source>
</evidence>
<dbReference type="NCBIfam" id="TIGR00718">
    <property type="entry name" value="sda_alpha"/>
    <property type="match status" value="1"/>
</dbReference>
<keyword evidence="14" id="KW-1185">Reference proteome</keyword>
<protein>
    <recommendedName>
        <fullName evidence="11">L-serine dehydratase</fullName>
        <ecNumber evidence="11">4.3.1.17</ecNumber>
    </recommendedName>
</protein>
<dbReference type="EMBL" id="FWXW01000013">
    <property type="protein sequence ID" value="SMC88863.1"/>
    <property type="molecule type" value="Genomic_DNA"/>
</dbReference>
<proteinExistence type="inferred from homology"/>
<evidence type="ECO:0000256" key="6">
    <source>
        <dbReference type="ARBA" id="ARBA00022723"/>
    </source>
</evidence>
<dbReference type="InterPro" id="IPR004642">
    <property type="entry name" value="Ser_deHydtase_asu"/>
</dbReference>
<keyword evidence="7 11" id="KW-0408">Iron</keyword>
<keyword evidence="5 11" id="KW-0004">4Fe-4S</keyword>
<evidence type="ECO:0000313" key="13">
    <source>
        <dbReference type="EMBL" id="SMC88863.1"/>
    </source>
</evidence>
<keyword evidence="6 11" id="KW-0479">Metal-binding</keyword>
<comment type="catalytic activity">
    <reaction evidence="10 11">
        <text>L-serine = pyruvate + NH4(+)</text>
        <dbReference type="Rhea" id="RHEA:19169"/>
        <dbReference type="ChEBI" id="CHEBI:15361"/>
        <dbReference type="ChEBI" id="CHEBI:28938"/>
        <dbReference type="ChEBI" id="CHEBI:33384"/>
        <dbReference type="EC" id="4.3.1.17"/>
    </reaction>
</comment>
<dbReference type="InterPro" id="IPR005130">
    <property type="entry name" value="Ser_deHydtase-like_asu"/>
</dbReference>
<comment type="pathway">
    <text evidence="2">Carbohydrate biosynthesis; gluconeogenesis.</text>
</comment>
<evidence type="ECO:0000259" key="12">
    <source>
        <dbReference type="Pfam" id="PF03313"/>
    </source>
</evidence>
<evidence type="ECO:0000256" key="3">
    <source>
        <dbReference type="ARBA" id="ARBA00008636"/>
    </source>
</evidence>
<organism evidence="13 14">
    <name type="scientific">Papillibacter cinnamivorans DSM 12816</name>
    <dbReference type="NCBI Taxonomy" id="1122930"/>
    <lineage>
        <taxon>Bacteria</taxon>
        <taxon>Bacillati</taxon>
        <taxon>Bacillota</taxon>
        <taxon>Clostridia</taxon>
        <taxon>Eubacteriales</taxon>
        <taxon>Oscillospiraceae</taxon>
        <taxon>Papillibacter</taxon>
    </lineage>
</organism>
<feature type="domain" description="Serine dehydratase-like alpha subunit" evidence="12">
    <location>
        <begin position="20"/>
        <end position="277"/>
    </location>
</feature>
<evidence type="ECO:0000256" key="11">
    <source>
        <dbReference type="RuleBase" id="RU366059"/>
    </source>
</evidence>
<dbReference type="EC" id="4.3.1.17" evidence="11"/>
<comment type="similarity">
    <text evidence="3 11">Belongs to the iron-sulfur dependent L-serine dehydratase family.</text>
</comment>
<gene>
    <name evidence="13" type="ORF">SAMN02745168_0236</name>
</gene>
<dbReference type="PANTHER" id="PTHR30182:SF1">
    <property type="entry name" value="L-SERINE DEHYDRATASE 1"/>
    <property type="match status" value="1"/>
</dbReference>
<evidence type="ECO:0000256" key="1">
    <source>
        <dbReference type="ARBA" id="ARBA00001966"/>
    </source>
</evidence>
<keyword evidence="8 11" id="KW-0411">Iron-sulfur</keyword>
<dbReference type="InterPro" id="IPR051318">
    <property type="entry name" value="Fe-S_L-Ser"/>
</dbReference>
<dbReference type="AlphaFoldDB" id="A0A1W2CUH3"/>
<keyword evidence="9 11" id="KW-0456">Lyase</keyword>
<keyword evidence="4 11" id="KW-0312">Gluconeogenesis</keyword>
<evidence type="ECO:0000256" key="8">
    <source>
        <dbReference type="ARBA" id="ARBA00023014"/>
    </source>
</evidence>
<accession>A0A1W2CUH3</accession>